<dbReference type="Pfam" id="PF00071">
    <property type="entry name" value="Ras"/>
    <property type="match status" value="1"/>
</dbReference>
<comment type="similarity">
    <text evidence="1">Belongs to the small GTPase superfamily. Ras family.</text>
</comment>
<dbReference type="PROSITE" id="PS51421">
    <property type="entry name" value="RAS"/>
    <property type="match status" value="1"/>
</dbReference>
<reference evidence="8" key="2">
    <citation type="submission" date="2025-08" db="UniProtKB">
        <authorList>
            <consortium name="Ensembl"/>
        </authorList>
    </citation>
    <scope>IDENTIFICATION</scope>
</reference>
<comment type="catalytic activity">
    <reaction evidence="6">
        <text>GTP + H2O = GDP + phosphate + H(+)</text>
        <dbReference type="Rhea" id="RHEA:19669"/>
        <dbReference type="ChEBI" id="CHEBI:15377"/>
        <dbReference type="ChEBI" id="CHEBI:15378"/>
        <dbReference type="ChEBI" id="CHEBI:37565"/>
        <dbReference type="ChEBI" id="CHEBI:43474"/>
        <dbReference type="ChEBI" id="CHEBI:58189"/>
        <dbReference type="EC" id="3.6.5.2"/>
    </reaction>
</comment>
<dbReference type="Ensembl" id="ENSOTST00005192902.1">
    <property type="protein sequence ID" value="ENSOTSP00005150279.1"/>
    <property type="gene ID" value="ENSOTSG00005069275.1"/>
</dbReference>
<dbReference type="InterPro" id="IPR005225">
    <property type="entry name" value="Small_GTP-bd"/>
</dbReference>
<dbReference type="Proteomes" id="UP000694402">
    <property type="component" value="Unassembled WGS sequence"/>
</dbReference>
<dbReference type="GO" id="GO:0003925">
    <property type="term" value="F:G protein activity"/>
    <property type="evidence" value="ECO:0007669"/>
    <property type="project" value="UniProtKB-EC"/>
</dbReference>
<dbReference type="SMART" id="SM00175">
    <property type="entry name" value="RAB"/>
    <property type="match status" value="1"/>
</dbReference>
<dbReference type="SMART" id="SM00174">
    <property type="entry name" value="RHO"/>
    <property type="match status" value="1"/>
</dbReference>
<gene>
    <name evidence="8" type="primary">rasl12</name>
</gene>
<keyword evidence="4" id="KW-0378">Hydrolase</keyword>
<proteinExistence type="inferred from homology"/>
<evidence type="ECO:0000313" key="9">
    <source>
        <dbReference type="Proteomes" id="UP000694402"/>
    </source>
</evidence>
<protein>
    <recommendedName>
        <fullName evidence="7">Ras-like protein family member 12</fullName>
        <ecNumber evidence="2">3.6.5.2</ecNumber>
    </recommendedName>
</protein>
<keyword evidence="9" id="KW-1185">Reference proteome</keyword>
<evidence type="ECO:0000256" key="6">
    <source>
        <dbReference type="ARBA" id="ARBA00048098"/>
    </source>
</evidence>
<sequence>MRREWSSHSLKGKGGNQVHLKMSLMFGKARSCNFSAIPEGGQPEVNVVILGVKGSGKSALTVKFLTKRFISEYDPNLEDTYSSEDMVDQQPVVVKVMDTADQDGPVNCERYLSWASAFLVVYSIDNRRSFEGCQQYLEAVSVHTKALQPKTPIILLGNKLDMERYRQVSKSDGSALATRFGCLFFEVSACLDFLSVQRVFHEAVREARQLGGKRSPPLRPLYISEDNKPLFSLATVPPFTTPCYKELPVPATAKLVTVKSSRAQSKRRAPTLTLLKGFKIF</sequence>
<dbReference type="InterPro" id="IPR027417">
    <property type="entry name" value="P-loop_NTPase"/>
</dbReference>
<dbReference type="SMART" id="SM00173">
    <property type="entry name" value="RAS"/>
    <property type="match status" value="1"/>
</dbReference>
<evidence type="ECO:0000256" key="7">
    <source>
        <dbReference type="ARBA" id="ARBA00071351"/>
    </source>
</evidence>
<dbReference type="InterPro" id="IPR051065">
    <property type="entry name" value="Ras-related_GTPase"/>
</dbReference>
<evidence type="ECO:0000256" key="3">
    <source>
        <dbReference type="ARBA" id="ARBA00022741"/>
    </source>
</evidence>
<evidence type="ECO:0000256" key="1">
    <source>
        <dbReference type="ARBA" id="ARBA00008344"/>
    </source>
</evidence>
<dbReference type="FunFam" id="3.40.50.300:FF:001016">
    <property type="entry name" value="ras-like protein family member 12"/>
    <property type="match status" value="1"/>
</dbReference>
<dbReference type="PROSITE" id="PS51420">
    <property type="entry name" value="RHO"/>
    <property type="match status" value="1"/>
</dbReference>
<dbReference type="EC" id="3.6.5.2" evidence="2"/>
<dbReference type="GO" id="GO:0005525">
    <property type="term" value="F:GTP binding"/>
    <property type="evidence" value="ECO:0007669"/>
    <property type="project" value="UniProtKB-KW"/>
</dbReference>
<dbReference type="Gene3D" id="3.40.50.300">
    <property type="entry name" value="P-loop containing nucleotide triphosphate hydrolases"/>
    <property type="match status" value="1"/>
</dbReference>
<dbReference type="NCBIfam" id="TIGR00231">
    <property type="entry name" value="small_GTP"/>
    <property type="match status" value="1"/>
</dbReference>
<evidence type="ECO:0000256" key="5">
    <source>
        <dbReference type="ARBA" id="ARBA00023134"/>
    </source>
</evidence>
<name>A0AAZ3SB21_ONCTS</name>
<dbReference type="PANTHER" id="PTHR45704">
    <property type="entry name" value="RAS-LIKE FAMILY MEMBER 11"/>
    <property type="match status" value="1"/>
</dbReference>
<dbReference type="SUPFAM" id="SSF52540">
    <property type="entry name" value="P-loop containing nucleoside triphosphate hydrolases"/>
    <property type="match status" value="1"/>
</dbReference>
<dbReference type="CDD" id="cd04146">
    <property type="entry name" value="RERG_RasL11_like"/>
    <property type="match status" value="1"/>
</dbReference>
<accession>A0AAZ3SB21</accession>
<keyword evidence="5" id="KW-0342">GTP-binding</keyword>
<reference evidence="8" key="3">
    <citation type="submission" date="2025-09" db="UniProtKB">
        <authorList>
            <consortium name="Ensembl"/>
        </authorList>
    </citation>
    <scope>IDENTIFICATION</scope>
</reference>
<organism evidence="8 9">
    <name type="scientific">Oncorhynchus tshawytscha</name>
    <name type="common">Chinook salmon</name>
    <name type="synonym">Salmo tshawytscha</name>
    <dbReference type="NCBI Taxonomy" id="74940"/>
    <lineage>
        <taxon>Eukaryota</taxon>
        <taxon>Metazoa</taxon>
        <taxon>Chordata</taxon>
        <taxon>Craniata</taxon>
        <taxon>Vertebrata</taxon>
        <taxon>Euteleostomi</taxon>
        <taxon>Actinopterygii</taxon>
        <taxon>Neopterygii</taxon>
        <taxon>Teleostei</taxon>
        <taxon>Protacanthopterygii</taxon>
        <taxon>Salmoniformes</taxon>
        <taxon>Salmonidae</taxon>
        <taxon>Salmoninae</taxon>
        <taxon>Oncorhynchus</taxon>
    </lineage>
</organism>
<keyword evidence="3" id="KW-0547">Nucleotide-binding</keyword>
<dbReference type="AlphaFoldDB" id="A0AAZ3SB21"/>
<dbReference type="InterPro" id="IPR001806">
    <property type="entry name" value="Small_GTPase"/>
</dbReference>
<evidence type="ECO:0000256" key="2">
    <source>
        <dbReference type="ARBA" id="ARBA00011984"/>
    </source>
</evidence>
<reference evidence="9" key="1">
    <citation type="journal article" date="2018" name="PLoS ONE">
        <title>Chinook salmon (Oncorhynchus tshawytscha) genome and transcriptome.</title>
        <authorList>
            <person name="Christensen K.A."/>
            <person name="Leong J.S."/>
            <person name="Sakhrani D."/>
            <person name="Biagi C.A."/>
            <person name="Minkley D.R."/>
            <person name="Withler R.E."/>
            <person name="Rondeau E.B."/>
            <person name="Koop B.F."/>
            <person name="Devlin R.H."/>
        </authorList>
    </citation>
    <scope>NUCLEOTIDE SEQUENCE [LARGE SCALE GENOMIC DNA]</scope>
</reference>
<dbReference type="PROSITE" id="PS51419">
    <property type="entry name" value="RAB"/>
    <property type="match status" value="1"/>
</dbReference>
<evidence type="ECO:0000256" key="4">
    <source>
        <dbReference type="ARBA" id="ARBA00022801"/>
    </source>
</evidence>
<dbReference type="PRINTS" id="PR00449">
    <property type="entry name" value="RASTRNSFRMNG"/>
</dbReference>
<evidence type="ECO:0000313" key="8">
    <source>
        <dbReference type="Ensembl" id="ENSOTSP00005150279.1"/>
    </source>
</evidence>
<dbReference type="GeneTree" id="ENSGT00940000160167"/>